<keyword evidence="3 6" id="KW-0812">Transmembrane</keyword>
<feature type="transmembrane region" description="Helical" evidence="6">
    <location>
        <begin position="86"/>
        <end position="106"/>
    </location>
</feature>
<dbReference type="InterPro" id="IPR001851">
    <property type="entry name" value="ABC_transp_permease"/>
</dbReference>
<keyword evidence="5 6" id="KW-0472">Membrane</keyword>
<comment type="subcellular location">
    <subcellularLocation>
        <location evidence="1">Cell membrane</location>
        <topology evidence="1">Multi-pass membrane protein</topology>
    </subcellularLocation>
</comment>
<evidence type="ECO:0000256" key="3">
    <source>
        <dbReference type="ARBA" id="ARBA00022692"/>
    </source>
</evidence>
<feature type="transmembrane region" description="Helical" evidence="6">
    <location>
        <begin position="190"/>
        <end position="208"/>
    </location>
</feature>
<dbReference type="CDD" id="cd06580">
    <property type="entry name" value="TM_PBP1_transp_TpRbsC_like"/>
    <property type="match status" value="1"/>
</dbReference>
<proteinExistence type="predicted"/>
<comment type="caution">
    <text evidence="7">The sequence shown here is derived from an EMBL/GenBank/DDBJ whole genome shotgun (WGS) entry which is preliminary data.</text>
</comment>
<evidence type="ECO:0000256" key="1">
    <source>
        <dbReference type="ARBA" id="ARBA00004651"/>
    </source>
</evidence>
<dbReference type="AlphaFoldDB" id="A0AA37Q127"/>
<protein>
    <submittedName>
        <fullName evidence="7">ABC transporter permease</fullName>
    </submittedName>
</protein>
<name>A0AA37Q127_9BACT</name>
<keyword evidence="4 6" id="KW-1133">Transmembrane helix</keyword>
<feature type="transmembrane region" description="Helical" evidence="6">
    <location>
        <begin position="313"/>
        <end position="333"/>
    </location>
</feature>
<keyword evidence="2" id="KW-1003">Cell membrane</keyword>
<evidence type="ECO:0000313" key="8">
    <source>
        <dbReference type="Proteomes" id="UP001161325"/>
    </source>
</evidence>
<organism evidence="7 8">
    <name type="scientific">Roseisolibacter agri</name>
    <dbReference type="NCBI Taxonomy" id="2014610"/>
    <lineage>
        <taxon>Bacteria</taxon>
        <taxon>Pseudomonadati</taxon>
        <taxon>Gemmatimonadota</taxon>
        <taxon>Gemmatimonadia</taxon>
        <taxon>Gemmatimonadales</taxon>
        <taxon>Gemmatimonadaceae</taxon>
        <taxon>Roseisolibacter</taxon>
    </lineage>
</organism>
<evidence type="ECO:0000256" key="4">
    <source>
        <dbReference type="ARBA" id="ARBA00022989"/>
    </source>
</evidence>
<evidence type="ECO:0000256" key="2">
    <source>
        <dbReference type="ARBA" id="ARBA00022475"/>
    </source>
</evidence>
<dbReference type="Pfam" id="PF02653">
    <property type="entry name" value="BPD_transp_2"/>
    <property type="match status" value="1"/>
</dbReference>
<dbReference type="PANTHER" id="PTHR47089">
    <property type="entry name" value="ABC TRANSPORTER, PERMEASE PROTEIN"/>
    <property type="match status" value="1"/>
</dbReference>
<keyword evidence="8" id="KW-1185">Reference proteome</keyword>
<evidence type="ECO:0000256" key="6">
    <source>
        <dbReference type="SAM" id="Phobius"/>
    </source>
</evidence>
<gene>
    <name evidence="7" type="ORF">rosag_09420</name>
</gene>
<dbReference type="EMBL" id="BRXS01000002">
    <property type="protein sequence ID" value="GLC24429.1"/>
    <property type="molecule type" value="Genomic_DNA"/>
</dbReference>
<reference evidence="7" key="1">
    <citation type="submission" date="2022-08" db="EMBL/GenBank/DDBJ databases">
        <title>Draft genome sequencing of Roseisolibacter agri AW1220.</title>
        <authorList>
            <person name="Tobiishi Y."/>
            <person name="Tonouchi A."/>
        </authorList>
    </citation>
    <scope>NUCLEOTIDE SEQUENCE</scope>
    <source>
        <strain evidence="7">AW1220</strain>
    </source>
</reference>
<feature type="transmembrane region" description="Helical" evidence="6">
    <location>
        <begin position="112"/>
        <end position="131"/>
    </location>
</feature>
<feature type="transmembrane region" description="Helical" evidence="6">
    <location>
        <begin position="138"/>
        <end position="158"/>
    </location>
</feature>
<dbReference type="PANTHER" id="PTHR47089:SF1">
    <property type="entry name" value="GUANOSINE ABC TRANSPORTER PERMEASE PROTEIN NUPP"/>
    <property type="match status" value="1"/>
</dbReference>
<evidence type="ECO:0000313" key="7">
    <source>
        <dbReference type="EMBL" id="GLC24429.1"/>
    </source>
</evidence>
<dbReference type="GO" id="GO:0022857">
    <property type="term" value="F:transmembrane transporter activity"/>
    <property type="evidence" value="ECO:0007669"/>
    <property type="project" value="InterPro"/>
</dbReference>
<dbReference type="Proteomes" id="UP001161325">
    <property type="component" value="Unassembled WGS sequence"/>
</dbReference>
<feature type="transmembrane region" description="Helical" evidence="6">
    <location>
        <begin position="220"/>
        <end position="238"/>
    </location>
</feature>
<feature type="transmembrane region" description="Helical" evidence="6">
    <location>
        <begin position="49"/>
        <end position="74"/>
    </location>
</feature>
<feature type="transmembrane region" description="Helical" evidence="6">
    <location>
        <begin position="244"/>
        <end position="266"/>
    </location>
</feature>
<accession>A0AA37Q127</accession>
<evidence type="ECO:0000256" key="5">
    <source>
        <dbReference type="ARBA" id="ARBA00023136"/>
    </source>
</evidence>
<sequence>MRAVPLRPLAVGAATLLLAAGGLVLLLAATGHDAAGALSALWAGAAGSRYALLSATLVRATPLILAGLAVAIAFRAGILNVGAEGQLLAGGAAATAVGLAGAPILGILAAPAALIAGVAAGAAWAGIAALLRRRFGVLEVISTIMLNFVALHAAGWLVRGPLQEPQRIYPQSPSLPDAARLPILVPESRLHVGFALAVLAGVALWALLRFTAAGFRLRAAGLNPAAAASAGLIAVPAVTTGAFLLSGALAGLAGAVEVTGVTYALYENLSPGYGYTAIAVALLARLHPLSVVVAGIGFGALEAGAGAMQRDAGVPAVVVTVVEALLILLVLAADRLRDVRPAAPARERAA</sequence>
<feature type="transmembrane region" description="Helical" evidence="6">
    <location>
        <begin position="278"/>
        <end position="301"/>
    </location>
</feature>
<dbReference type="GO" id="GO:0005886">
    <property type="term" value="C:plasma membrane"/>
    <property type="evidence" value="ECO:0007669"/>
    <property type="project" value="UniProtKB-SubCell"/>
</dbReference>